<dbReference type="Pfam" id="PF00908">
    <property type="entry name" value="dTDP_sugar_isom"/>
    <property type="match status" value="1"/>
</dbReference>
<evidence type="ECO:0000256" key="1">
    <source>
        <dbReference type="ARBA" id="ARBA00010154"/>
    </source>
</evidence>
<proteinExistence type="inferred from homology"/>
<evidence type="ECO:0000256" key="2">
    <source>
        <dbReference type="ARBA" id="ARBA00023235"/>
    </source>
</evidence>
<dbReference type="Gene3D" id="2.60.120.10">
    <property type="entry name" value="Jelly Rolls"/>
    <property type="match status" value="1"/>
</dbReference>
<dbReference type="InterPro" id="IPR000888">
    <property type="entry name" value="RmlC-like"/>
</dbReference>
<dbReference type="CDD" id="cd00438">
    <property type="entry name" value="cupin_RmlC"/>
    <property type="match status" value="1"/>
</dbReference>
<dbReference type="SUPFAM" id="SSF51182">
    <property type="entry name" value="RmlC-like cupins"/>
    <property type="match status" value="1"/>
</dbReference>
<gene>
    <name evidence="3" type="primary">rfbC</name>
    <name evidence="3" type="ORF">GCM10010328_39210</name>
</gene>
<dbReference type="EMBL" id="BMUW01000007">
    <property type="protein sequence ID" value="GGZ60873.1"/>
    <property type="molecule type" value="Genomic_DNA"/>
</dbReference>
<reference evidence="4" key="1">
    <citation type="journal article" date="2019" name="Int. J. Syst. Evol. Microbiol.">
        <title>The Global Catalogue of Microorganisms (GCM) 10K type strain sequencing project: providing services to taxonomists for standard genome sequencing and annotation.</title>
        <authorList>
            <consortium name="The Broad Institute Genomics Platform"/>
            <consortium name="The Broad Institute Genome Sequencing Center for Infectious Disease"/>
            <person name="Wu L."/>
            <person name="Ma J."/>
        </authorList>
    </citation>
    <scope>NUCLEOTIDE SEQUENCE [LARGE SCALE GENOMIC DNA]</scope>
    <source>
        <strain evidence="4">JCM 4602</strain>
    </source>
</reference>
<dbReference type="Proteomes" id="UP000624183">
    <property type="component" value="Unassembled WGS sequence"/>
</dbReference>
<evidence type="ECO:0000313" key="4">
    <source>
        <dbReference type="Proteomes" id="UP000624183"/>
    </source>
</evidence>
<sequence length="200" mass="22184">MEAKELGVVGAHVFTPQVFADSRGAFVSPFQEEAFVRQTGHRLFPVEQISHSRSRRGVVRGVHFTRTPPGMAKYVYCPRGRALDIIVDLRRGSPTFGRHATVVLDPVDFRAVYFPVGLGHAFVALEDDTVMAYTLSLAYAPENELALSVYDPDLALSLPEDIEPVVSERDRVAQSLEQALELGVLPDYEQCLELDAELAR</sequence>
<name>A0ABQ3BYF0_9ACTN</name>
<dbReference type="InterPro" id="IPR011051">
    <property type="entry name" value="RmlC_Cupin_sf"/>
</dbReference>
<accession>A0ABQ3BYF0</accession>
<keyword evidence="2" id="KW-0413">Isomerase</keyword>
<comment type="caution">
    <text evidence="3">The sequence shown here is derived from an EMBL/GenBank/DDBJ whole genome shotgun (WGS) entry which is preliminary data.</text>
</comment>
<comment type="similarity">
    <text evidence="1">Belongs to the dTDP-4-dehydrorhamnose 3,5-epimerase family.</text>
</comment>
<dbReference type="InterPro" id="IPR014710">
    <property type="entry name" value="RmlC-like_jellyroll"/>
</dbReference>
<protein>
    <submittedName>
        <fullName evidence="3">dTDP-4-dehydrorhamnose 3,5-epimerase</fullName>
    </submittedName>
</protein>
<dbReference type="PANTHER" id="PTHR21047:SF2">
    <property type="entry name" value="THYMIDINE DIPHOSPHO-4-KETO-RHAMNOSE 3,5-EPIMERASE"/>
    <property type="match status" value="1"/>
</dbReference>
<dbReference type="PANTHER" id="PTHR21047">
    <property type="entry name" value="DTDP-6-DEOXY-D-GLUCOSE-3,5 EPIMERASE"/>
    <property type="match status" value="1"/>
</dbReference>
<organism evidence="3 4">
    <name type="scientific">Streptomyces rubiginosohelvolus</name>
    <dbReference type="NCBI Taxonomy" id="67362"/>
    <lineage>
        <taxon>Bacteria</taxon>
        <taxon>Bacillati</taxon>
        <taxon>Actinomycetota</taxon>
        <taxon>Actinomycetes</taxon>
        <taxon>Kitasatosporales</taxon>
        <taxon>Streptomycetaceae</taxon>
        <taxon>Streptomyces</taxon>
    </lineage>
</organism>
<evidence type="ECO:0000313" key="3">
    <source>
        <dbReference type="EMBL" id="GGZ60873.1"/>
    </source>
</evidence>
<keyword evidence="4" id="KW-1185">Reference proteome</keyword>